<organism evidence="4 5">
    <name type="scientific">Halorubrum tibetense</name>
    <dbReference type="NCBI Taxonomy" id="175631"/>
    <lineage>
        <taxon>Archaea</taxon>
        <taxon>Methanobacteriati</taxon>
        <taxon>Methanobacteriota</taxon>
        <taxon>Stenosarchaea group</taxon>
        <taxon>Halobacteria</taxon>
        <taxon>Halobacteriales</taxon>
        <taxon>Haloferacaceae</taxon>
        <taxon>Halorubrum</taxon>
    </lineage>
</organism>
<dbReference type="Proteomes" id="UP001596442">
    <property type="component" value="Unassembled WGS sequence"/>
</dbReference>
<feature type="non-terminal residue" evidence="4">
    <location>
        <position position="1"/>
    </location>
</feature>
<name>A0ABD5SDZ4_9EURY</name>
<keyword evidence="1" id="KW-0378">Hydrolase</keyword>
<dbReference type="AlphaFoldDB" id="A0ABD5SDZ4"/>
<gene>
    <name evidence="4" type="ORF">ACFQEU_17365</name>
</gene>
<evidence type="ECO:0000313" key="5">
    <source>
        <dbReference type="Proteomes" id="UP001596442"/>
    </source>
</evidence>
<dbReference type="RefSeq" id="WP_379784188.1">
    <property type="nucleotide sequence ID" value="NZ_JBHSWW010000624.1"/>
</dbReference>
<keyword evidence="2" id="KW-0326">Glycosidase</keyword>
<dbReference type="InterPro" id="IPR025300">
    <property type="entry name" value="BetaGal_jelly_roll_dom"/>
</dbReference>
<dbReference type="EMBL" id="JBHSWW010000624">
    <property type="protein sequence ID" value="MFC6755220.1"/>
    <property type="molecule type" value="Genomic_DNA"/>
</dbReference>
<proteinExistence type="predicted"/>
<sequence length="110" mass="11806">LLIAFAVFSLGLPCFAAVGSGDFSILKVEATDTFFTLYPTSGSVQNDGCEDGSKVVFWRTDFPTGYDSALSIALAAHMGNRKVSMWLDSCKVGPWGKRLPIPRSIVVIGN</sequence>
<evidence type="ECO:0000259" key="3">
    <source>
        <dbReference type="Pfam" id="PF13364"/>
    </source>
</evidence>
<accession>A0ABD5SDZ4</accession>
<comment type="caution">
    <text evidence="4">The sequence shown here is derived from an EMBL/GenBank/DDBJ whole genome shotgun (WGS) entry which is preliminary data.</text>
</comment>
<dbReference type="GO" id="GO:0004553">
    <property type="term" value="F:hydrolase activity, hydrolyzing O-glycosyl compounds"/>
    <property type="evidence" value="ECO:0007669"/>
    <property type="project" value="UniProtKB-ARBA"/>
</dbReference>
<protein>
    <submittedName>
        <fullName evidence="4">Beta galactosidase jelly roll domain-containing protein</fullName>
    </submittedName>
</protein>
<evidence type="ECO:0000256" key="2">
    <source>
        <dbReference type="ARBA" id="ARBA00023295"/>
    </source>
</evidence>
<evidence type="ECO:0000256" key="1">
    <source>
        <dbReference type="ARBA" id="ARBA00022801"/>
    </source>
</evidence>
<feature type="domain" description="Beta-galactosidase jelly roll" evidence="3">
    <location>
        <begin position="33"/>
        <end position="96"/>
    </location>
</feature>
<evidence type="ECO:0000313" key="4">
    <source>
        <dbReference type="EMBL" id="MFC6755220.1"/>
    </source>
</evidence>
<keyword evidence="5" id="KW-1185">Reference proteome</keyword>
<reference evidence="4 5" key="1">
    <citation type="journal article" date="2019" name="Int. J. Syst. Evol. Microbiol.">
        <title>The Global Catalogue of Microorganisms (GCM) 10K type strain sequencing project: providing services to taxonomists for standard genome sequencing and annotation.</title>
        <authorList>
            <consortium name="The Broad Institute Genomics Platform"/>
            <consortium name="The Broad Institute Genome Sequencing Center for Infectious Disease"/>
            <person name="Wu L."/>
            <person name="Ma J."/>
        </authorList>
    </citation>
    <scope>NUCLEOTIDE SEQUENCE [LARGE SCALE GENOMIC DNA]</scope>
    <source>
        <strain evidence="4 5">CGMCC 1.3239</strain>
    </source>
</reference>
<dbReference type="Pfam" id="PF13364">
    <property type="entry name" value="BetaGal_ABD2"/>
    <property type="match status" value="1"/>
</dbReference>